<dbReference type="InterPro" id="IPR008040">
    <property type="entry name" value="Hydant_A_N"/>
</dbReference>
<feature type="domain" description="Hydantoinase A/oxoprolinase" evidence="2">
    <location>
        <begin position="204"/>
        <end position="489"/>
    </location>
</feature>
<evidence type="ECO:0000259" key="4">
    <source>
        <dbReference type="Pfam" id="PF05378"/>
    </source>
</evidence>
<feature type="domain" description="Hydantoinase B/oxoprolinase" evidence="3">
    <location>
        <begin position="707"/>
        <end position="1215"/>
    </location>
</feature>
<dbReference type="PANTHER" id="PTHR11365:SF23">
    <property type="entry name" value="HYPOTHETICAL 5-OXOPROLINASE (EUROFUNG)-RELATED"/>
    <property type="match status" value="1"/>
</dbReference>
<dbReference type="InterPro" id="IPR002821">
    <property type="entry name" value="Hydantoinase_A"/>
</dbReference>
<name>A0ABY7AKV6_9ALTE</name>
<dbReference type="InterPro" id="IPR045079">
    <property type="entry name" value="Oxoprolinase-like"/>
</dbReference>
<sequence>MAGWQFWVDRGGTFTDIVALTPDGKFKTHKLLSVNPAQYPNSAIQGIRDVLELKASHAIRTEIIDSVKVGTTVATNALLEKKGQKTALLITKGFKDALNIANQNRPDIFALNIKRSELLYQTSIEINERILISGEVETALVLSELEAQLIKLKQAGYQSIAVVLMHAWKNPNHELQIKSLAQSLGFTQISLSHQASQTIKLIPRGDTCVADAYLNPVMQEYVGQIASVLSDVPLYFMQSNGGLTLASEFFGKDAILSGPAGGIVGAVKVSQQAGFNKMIGFDMGGTSTDVSHFQGEYERSYHSEIAGIRLATPMMKIHTVAAGGGSVCYYQDGRFQVGPESAGAFPGPASYRNGGPLTVTDCNLILGKIQPDLFPAVFGKKANQTLDKQASIDAIKLIQTQLKQDNVELSLTQIAAGFIDIAVDNMANTIAKISTQRGYDVSEYCLTSFGGAGGQHACLIAEKLGMKKILIHPYAGVLSAFGIGLAEQSKMQEVSVQLKLSAVNIQKLPAIYQKVAQAQIDYLSKMSKQAGTIKNQILALLKYQGAEVRFEVVLSDVATMQQAFELQHQQEFGYIDEQTDILIDAVVVKHSLKNPQFNSDNTDTPKIEIEAMTLPVLTDEGGALINSVRCFLNAQYSDVPVYQSQDLLKQSINGPAIVIEKTGTNLIESGWQASINEFNMLEIAKVSDTPEFKSTQVTNEQAEWEINPIQLEMFNNQFMSIAEQMGLTLAKTAHSVNIRERLDFSCAIFNQNAELIANAPHVPVHLGSMSHSVKYIAETVRSMQPGDSFIINSPYAGGTHLPDLTLVTPVFSDPKNHTTQPDFYLASRAHHADIGGITPGSMPANSTHIEQEGLIFQGEKIAQQNQLNIDWIKNYFSQGHYPARNIKQNIADLAAQLAANQAGVKALTQLANAHGLTYIIQVMDAVLDNGEQAVINALKTLSNGEFKLTMDNSAHIQVSIKIENNRALIDFSQSSAQQNNNFNAPRSITDAAVIYVFRSLLNKNIPLNSGCMRPLDVVVKRGSLLSPEYPAPVVAGNVEVSQAVVSCLLQALGIQACSQTTMNNLSFGNHEYQYYETLAGGSGAGVNEAGPYAGTDAVHTHMTNSRLTDPEILEQRFPVVLRAFSIRYGSGGDGEFKGGNGLIREIEFKQPMQVNLLTNSRLIAPAGLAGGGPAQPGLNILIKQNGQSKLLSSSCQFEVDDGDKFRIETPGGGGYKKADNV</sequence>
<evidence type="ECO:0000313" key="6">
    <source>
        <dbReference type="Proteomes" id="UP001163726"/>
    </source>
</evidence>
<feature type="domain" description="Hydantoinase/oxoprolinase N-terminal" evidence="4">
    <location>
        <begin position="6"/>
        <end position="184"/>
    </location>
</feature>
<keyword evidence="6" id="KW-1185">Reference proteome</keyword>
<reference evidence="5" key="1">
    <citation type="submission" date="2022-10" db="EMBL/GenBank/DDBJ databases">
        <title>Catenovulum adriacola sp. nov. isolated in the Harbour of Susak.</title>
        <authorList>
            <person name="Schoch T."/>
            <person name="Reich S.J."/>
            <person name="Stoeferle S."/>
            <person name="Flaiz M."/>
            <person name="Kazda M."/>
            <person name="Riedel C.U."/>
            <person name="Duerre P."/>
        </authorList>
    </citation>
    <scope>NUCLEOTIDE SEQUENCE</scope>
    <source>
        <strain evidence="5">TS8</strain>
    </source>
</reference>
<dbReference type="EMBL" id="CP109965">
    <property type="protein sequence ID" value="WAJ69085.1"/>
    <property type="molecule type" value="Genomic_DNA"/>
</dbReference>
<accession>A0ABY7AKV6</accession>
<protein>
    <submittedName>
        <fullName evidence="5">Hydantoinase B/oxoprolinase family protein</fullName>
    </submittedName>
</protein>
<dbReference type="InterPro" id="IPR003692">
    <property type="entry name" value="Hydantoinase_B"/>
</dbReference>
<dbReference type="Pfam" id="PF01968">
    <property type="entry name" value="Hydantoinase_A"/>
    <property type="match status" value="1"/>
</dbReference>
<dbReference type="RefSeq" id="WP_268073245.1">
    <property type="nucleotide sequence ID" value="NZ_CP109965.1"/>
</dbReference>
<organism evidence="5 6">
    <name type="scientific">Catenovulum adriaticum</name>
    <dbReference type="NCBI Taxonomy" id="2984846"/>
    <lineage>
        <taxon>Bacteria</taxon>
        <taxon>Pseudomonadati</taxon>
        <taxon>Pseudomonadota</taxon>
        <taxon>Gammaproteobacteria</taxon>
        <taxon>Alteromonadales</taxon>
        <taxon>Alteromonadaceae</taxon>
        <taxon>Catenovulum</taxon>
    </lineage>
</organism>
<proteinExistence type="inferred from homology"/>
<dbReference type="PANTHER" id="PTHR11365">
    <property type="entry name" value="5-OXOPROLINASE RELATED"/>
    <property type="match status" value="1"/>
</dbReference>
<evidence type="ECO:0000313" key="5">
    <source>
        <dbReference type="EMBL" id="WAJ69085.1"/>
    </source>
</evidence>
<gene>
    <name evidence="5" type="ORF">OLW01_07725</name>
</gene>
<dbReference type="Pfam" id="PF02538">
    <property type="entry name" value="Hydantoinase_B"/>
    <property type="match status" value="1"/>
</dbReference>
<dbReference type="Proteomes" id="UP001163726">
    <property type="component" value="Chromosome"/>
</dbReference>
<evidence type="ECO:0000259" key="3">
    <source>
        <dbReference type="Pfam" id="PF02538"/>
    </source>
</evidence>
<evidence type="ECO:0000256" key="1">
    <source>
        <dbReference type="ARBA" id="ARBA00010403"/>
    </source>
</evidence>
<comment type="similarity">
    <text evidence="1">Belongs to the oxoprolinase family.</text>
</comment>
<dbReference type="Pfam" id="PF05378">
    <property type="entry name" value="Hydant_A_N"/>
    <property type="match status" value="1"/>
</dbReference>
<evidence type="ECO:0000259" key="2">
    <source>
        <dbReference type="Pfam" id="PF01968"/>
    </source>
</evidence>